<feature type="region of interest" description="Disordered" evidence="1">
    <location>
        <begin position="592"/>
        <end position="641"/>
    </location>
</feature>
<proteinExistence type="predicted"/>
<sequence>MPQSRILGFFVLAALAVTQVPGQQLTGVKSVLTSEGTDGTKSPAAEHAAGDRATGISARSIDKFTNDFPESDSKIINLSIKPLNPQVISGLRGARNLGFSADASLNAIPGTLNNELSNVDLKSPVVQSPSGAKDSYGNPVTPYTELGSTGLDSVGFLTDVNRDIPQPTKTNQIGNWNFKVPSYASGILEPVHFPPNPTTNFGQQQTNAYPTTTTPPTTTKFQFVAGAIIPTSDDAQTAFVQTPLNGLLPPLFPEEQNVVFKVEVGTERSPIFAKDPFGPQLSTGQALPFDKPATDFNQGVQPQGPLQIPLQTPQLGQRPVQPQVPQQIPQRPQPQQPQQPQVPQRPPVNQQVPNYSQQTPQRPQVTQQVPQQPRPTQAPINKFTGSFGGAPGFLGNQQNLGTAYTSTPQPNKPAPQAPVPLPPPSAPAPPPTHFQPTIRPNPAPTQPVNKFTGSFGGASGFLGNQQNLGTAYKPTTPVPATPQRPVAFQPPPPPPPPPQTQVPNIVKPPTPFQPVPQPQRPTAAPGGTYTGTFGFQQPQQPQPVRPTAKPPGQYVGNKFTGSFGGAPGLLGNQKQPGTHVKPDGTILPPSAPGVGFTGTQQQPQQVGAGVRPPVQQQAGSTFTGNFGGPPGILRPFDTVKG</sequence>
<dbReference type="EMBL" id="GFDL01005350">
    <property type="protein sequence ID" value="JAV29695.1"/>
    <property type="molecule type" value="Transcribed_RNA"/>
</dbReference>
<accession>A0A1Q3FQ21</accession>
<feature type="compositionally biased region" description="Polar residues" evidence="1">
    <location>
        <begin position="614"/>
        <end position="624"/>
    </location>
</feature>
<feature type="signal peptide" evidence="2">
    <location>
        <begin position="1"/>
        <end position="22"/>
    </location>
</feature>
<feature type="compositionally biased region" description="Polar residues" evidence="1">
    <location>
        <begin position="395"/>
        <end position="407"/>
    </location>
</feature>
<evidence type="ECO:0000256" key="1">
    <source>
        <dbReference type="SAM" id="MobiDB-lite"/>
    </source>
</evidence>
<evidence type="ECO:0000313" key="3">
    <source>
        <dbReference type="EMBL" id="JAV29695.1"/>
    </source>
</evidence>
<protein>
    <submittedName>
        <fullName evidence="3">Putative conserved secreted protein</fullName>
    </submittedName>
</protein>
<keyword evidence="2" id="KW-0732">Signal</keyword>
<feature type="chain" id="PRO_5012411056" evidence="2">
    <location>
        <begin position="23"/>
        <end position="641"/>
    </location>
</feature>
<feature type="compositionally biased region" description="Low complexity" evidence="1">
    <location>
        <begin position="338"/>
        <end position="377"/>
    </location>
</feature>
<feature type="region of interest" description="Disordered" evidence="1">
    <location>
        <begin position="270"/>
        <end position="530"/>
    </location>
</feature>
<name>A0A1Q3FQ21_CULTA</name>
<organism evidence="3">
    <name type="scientific">Culex tarsalis</name>
    <name type="common">Encephalitis mosquito</name>
    <dbReference type="NCBI Taxonomy" id="7177"/>
    <lineage>
        <taxon>Eukaryota</taxon>
        <taxon>Metazoa</taxon>
        <taxon>Ecdysozoa</taxon>
        <taxon>Arthropoda</taxon>
        <taxon>Hexapoda</taxon>
        <taxon>Insecta</taxon>
        <taxon>Pterygota</taxon>
        <taxon>Neoptera</taxon>
        <taxon>Endopterygota</taxon>
        <taxon>Diptera</taxon>
        <taxon>Nematocera</taxon>
        <taxon>Culicoidea</taxon>
        <taxon>Culicidae</taxon>
        <taxon>Culicinae</taxon>
        <taxon>Culicini</taxon>
        <taxon>Culex</taxon>
        <taxon>Culex</taxon>
    </lineage>
</organism>
<feature type="compositionally biased region" description="Pro residues" evidence="1">
    <location>
        <begin position="476"/>
        <end position="519"/>
    </location>
</feature>
<feature type="compositionally biased region" description="Low complexity" evidence="1">
    <location>
        <begin position="520"/>
        <end position="530"/>
    </location>
</feature>
<feature type="compositionally biased region" description="Low complexity" evidence="1">
    <location>
        <begin position="317"/>
        <end position="330"/>
    </location>
</feature>
<evidence type="ECO:0000256" key="2">
    <source>
        <dbReference type="SAM" id="SignalP"/>
    </source>
</evidence>
<reference evidence="3" key="1">
    <citation type="submission" date="2017-01" db="EMBL/GenBank/DDBJ databases">
        <title>A deep insight into the sialotranscriptome of adult male and female Cluex tarsalis mosquitoes.</title>
        <authorList>
            <person name="Ribeiro J.M."/>
            <person name="Moreira F."/>
            <person name="Bernard K.A."/>
            <person name="Calvo E."/>
        </authorList>
    </citation>
    <scope>NUCLEOTIDE SEQUENCE</scope>
    <source>
        <strain evidence="3">Kern County</strain>
        <tissue evidence="3">Salivary glands</tissue>
    </source>
</reference>
<dbReference type="AlphaFoldDB" id="A0A1Q3FQ21"/>
<feature type="compositionally biased region" description="Pro residues" evidence="1">
    <location>
        <begin position="410"/>
        <end position="445"/>
    </location>
</feature>